<sequence length="207" mass="24126">MNPTEQLNRIFEIHLPATAIAYCLELWQKTPFSFQVQKPRSSKLGDFRYRKDRKIQTITINSDLNPFQFLLTFIHEVAHLHTFEKFGNSLTPHGNEWKKEFQSLMSPLLTNSIFPNDILIPLRHHMKNPSASSSRDLFLMKEMSKYDIRNDSIVDQVFLSDLLPGKEFLLSGRKFKKGETKRTRVLCEDVNSGKKYLISRLAKVKPV</sequence>
<dbReference type="RefSeq" id="WP_103923785.1">
    <property type="nucleotide sequence ID" value="NZ_FNVR01000004.1"/>
</dbReference>
<gene>
    <name evidence="2" type="ORF">SAMN03080598_01096</name>
</gene>
<dbReference type="Pfam" id="PF10263">
    <property type="entry name" value="SprT-like"/>
    <property type="match status" value="1"/>
</dbReference>
<evidence type="ECO:0000259" key="1">
    <source>
        <dbReference type="Pfam" id="PF10263"/>
    </source>
</evidence>
<feature type="domain" description="SprT-like" evidence="1">
    <location>
        <begin position="32"/>
        <end position="104"/>
    </location>
</feature>
<reference evidence="3" key="1">
    <citation type="submission" date="2016-10" db="EMBL/GenBank/DDBJ databases">
        <authorList>
            <person name="Varghese N."/>
            <person name="Submissions S."/>
        </authorList>
    </citation>
    <scope>NUCLEOTIDE SEQUENCE [LARGE SCALE GENOMIC DNA]</scope>
    <source>
        <strain evidence="3">DSM 17298</strain>
    </source>
</reference>
<dbReference type="GO" id="GO:0006950">
    <property type="term" value="P:response to stress"/>
    <property type="evidence" value="ECO:0007669"/>
    <property type="project" value="UniProtKB-ARBA"/>
</dbReference>
<dbReference type="STRING" id="1120964.GCA_001313265_03978"/>
<keyword evidence="3" id="KW-1185">Reference proteome</keyword>
<dbReference type="AlphaFoldDB" id="A0A1H5U7K4"/>
<dbReference type="EMBL" id="FNVR01000004">
    <property type="protein sequence ID" value="SEF71000.1"/>
    <property type="molecule type" value="Genomic_DNA"/>
</dbReference>
<name>A0A1H5U7K4_9BACT</name>
<evidence type="ECO:0000313" key="2">
    <source>
        <dbReference type="EMBL" id="SEF71000.1"/>
    </source>
</evidence>
<dbReference type="InterPro" id="IPR006640">
    <property type="entry name" value="SprT-like_domain"/>
</dbReference>
<accession>A0A1H5U7K4</accession>
<protein>
    <submittedName>
        <fullName evidence="2">SprT-like family protein</fullName>
    </submittedName>
</protein>
<evidence type="ECO:0000313" key="3">
    <source>
        <dbReference type="Proteomes" id="UP000236736"/>
    </source>
</evidence>
<dbReference type="Proteomes" id="UP000236736">
    <property type="component" value="Unassembled WGS sequence"/>
</dbReference>
<dbReference type="OrthoDB" id="267364at2"/>
<proteinExistence type="predicted"/>
<organism evidence="2 3">
    <name type="scientific">Algoriphagus boritolerans DSM 17298 = JCM 18970</name>
    <dbReference type="NCBI Taxonomy" id="1120964"/>
    <lineage>
        <taxon>Bacteria</taxon>
        <taxon>Pseudomonadati</taxon>
        <taxon>Bacteroidota</taxon>
        <taxon>Cytophagia</taxon>
        <taxon>Cytophagales</taxon>
        <taxon>Cyclobacteriaceae</taxon>
        <taxon>Algoriphagus</taxon>
    </lineage>
</organism>